<sequence>MADSQLRSNAFEGNPSCEDSSEFGQSKALIGNRSRHCWSDREEATLLLAALKELVAIGWKSDNSFRASTWKKNYSSLCAILDRRRVGFNVHDDYKIECDDEQWSQIVQVCVSLIHA</sequence>
<proteinExistence type="predicted"/>
<dbReference type="Proteomes" id="UP000298416">
    <property type="component" value="Unassembled WGS sequence"/>
</dbReference>
<evidence type="ECO:0000313" key="3">
    <source>
        <dbReference type="Proteomes" id="UP000298416"/>
    </source>
</evidence>
<gene>
    <name evidence="2" type="ORF">SASPL_129856</name>
</gene>
<evidence type="ECO:0008006" key="4">
    <source>
        <dbReference type="Google" id="ProtNLM"/>
    </source>
</evidence>
<reference evidence="2" key="2">
    <citation type="submission" date="2020-08" db="EMBL/GenBank/DDBJ databases">
        <title>Plant Genome Project.</title>
        <authorList>
            <person name="Zhang R.-G."/>
        </authorList>
    </citation>
    <scope>NUCLEOTIDE SEQUENCE</scope>
    <source>
        <strain evidence="2">Huo1</strain>
        <tissue evidence="2">Leaf</tissue>
    </source>
</reference>
<accession>A0A8X8XF70</accession>
<feature type="region of interest" description="Disordered" evidence="1">
    <location>
        <begin position="1"/>
        <end position="23"/>
    </location>
</feature>
<evidence type="ECO:0000313" key="2">
    <source>
        <dbReference type="EMBL" id="KAG6411772.1"/>
    </source>
</evidence>
<reference evidence="2" key="1">
    <citation type="submission" date="2018-01" db="EMBL/GenBank/DDBJ databases">
        <authorList>
            <person name="Mao J.F."/>
        </authorList>
    </citation>
    <scope>NUCLEOTIDE SEQUENCE</scope>
    <source>
        <strain evidence="2">Huo1</strain>
        <tissue evidence="2">Leaf</tissue>
    </source>
</reference>
<comment type="caution">
    <text evidence="2">The sequence shown here is derived from an EMBL/GenBank/DDBJ whole genome shotgun (WGS) entry which is preliminary data.</text>
</comment>
<name>A0A8X8XF70_SALSN</name>
<protein>
    <recommendedName>
        <fullName evidence="4">Myb/SANT-like domain-containing protein</fullName>
    </recommendedName>
</protein>
<dbReference type="EMBL" id="PNBA02000010">
    <property type="protein sequence ID" value="KAG6411772.1"/>
    <property type="molecule type" value="Genomic_DNA"/>
</dbReference>
<keyword evidence="3" id="KW-1185">Reference proteome</keyword>
<dbReference type="AlphaFoldDB" id="A0A8X8XF70"/>
<evidence type="ECO:0000256" key="1">
    <source>
        <dbReference type="SAM" id="MobiDB-lite"/>
    </source>
</evidence>
<organism evidence="2">
    <name type="scientific">Salvia splendens</name>
    <name type="common">Scarlet sage</name>
    <dbReference type="NCBI Taxonomy" id="180675"/>
    <lineage>
        <taxon>Eukaryota</taxon>
        <taxon>Viridiplantae</taxon>
        <taxon>Streptophyta</taxon>
        <taxon>Embryophyta</taxon>
        <taxon>Tracheophyta</taxon>
        <taxon>Spermatophyta</taxon>
        <taxon>Magnoliopsida</taxon>
        <taxon>eudicotyledons</taxon>
        <taxon>Gunneridae</taxon>
        <taxon>Pentapetalae</taxon>
        <taxon>asterids</taxon>
        <taxon>lamiids</taxon>
        <taxon>Lamiales</taxon>
        <taxon>Lamiaceae</taxon>
        <taxon>Nepetoideae</taxon>
        <taxon>Mentheae</taxon>
        <taxon>Salviinae</taxon>
        <taxon>Salvia</taxon>
        <taxon>Salvia subgen. Calosphace</taxon>
        <taxon>core Calosphace</taxon>
    </lineage>
</organism>